<dbReference type="Proteomes" id="UP001632037">
    <property type="component" value="Unassembled WGS sequence"/>
</dbReference>
<sequence>MASEQCEPLQSSDLVVYAGDQQDEAEEHTMGLAMAHVSVQAEGIAANQLQLHVNQQIMAQQQLYTEAQVQQAQAEAASRTNVLVVMKRETRIDPVALEQHVNSKLESAISVANDVAQAQAQALAEAHAVQHAQVSDVRLAEAFKELEGRLHTSLDRRMRELLVAHMDQVEAEIRLAIATQGREIIKLVEKQFGEFQTQIALQMEQEKSCAMRKPTTVVRRHHAEE</sequence>
<protein>
    <submittedName>
        <fullName evidence="1">Uncharacterized protein</fullName>
    </submittedName>
</protein>
<comment type="caution">
    <text evidence="1">The sequence shown here is derived from an EMBL/GenBank/DDBJ whole genome shotgun (WGS) entry which is preliminary data.</text>
</comment>
<accession>A0ABD3FBL0</accession>
<gene>
    <name evidence="1" type="ORF">V7S43_011728</name>
</gene>
<organism evidence="1 2">
    <name type="scientific">Phytophthora oleae</name>
    <dbReference type="NCBI Taxonomy" id="2107226"/>
    <lineage>
        <taxon>Eukaryota</taxon>
        <taxon>Sar</taxon>
        <taxon>Stramenopiles</taxon>
        <taxon>Oomycota</taxon>
        <taxon>Peronosporomycetes</taxon>
        <taxon>Peronosporales</taxon>
        <taxon>Peronosporaceae</taxon>
        <taxon>Phytophthora</taxon>
    </lineage>
</organism>
<keyword evidence="2" id="KW-1185">Reference proteome</keyword>
<dbReference type="EMBL" id="JBIMZQ010000028">
    <property type="protein sequence ID" value="KAL3663320.1"/>
    <property type="molecule type" value="Genomic_DNA"/>
</dbReference>
<proteinExistence type="predicted"/>
<evidence type="ECO:0000313" key="1">
    <source>
        <dbReference type="EMBL" id="KAL3663320.1"/>
    </source>
</evidence>
<name>A0ABD3FBL0_9STRA</name>
<dbReference type="AlphaFoldDB" id="A0ABD3FBL0"/>
<evidence type="ECO:0000313" key="2">
    <source>
        <dbReference type="Proteomes" id="UP001632037"/>
    </source>
</evidence>
<reference evidence="1 2" key="1">
    <citation type="submission" date="2024-09" db="EMBL/GenBank/DDBJ databases">
        <title>Genome sequencing and assembly of Phytophthora oleae, isolate VK10A, causative agent of rot of olive drupes.</title>
        <authorList>
            <person name="Conti Taguali S."/>
            <person name="Riolo M."/>
            <person name="La Spada F."/>
            <person name="Cacciola S.O."/>
            <person name="Dionisio G."/>
        </authorList>
    </citation>
    <scope>NUCLEOTIDE SEQUENCE [LARGE SCALE GENOMIC DNA]</scope>
    <source>
        <strain evidence="1 2">VK10A</strain>
    </source>
</reference>